<organism evidence="3 4">
    <name type="scientific">Pseudoflavonifractor hominis</name>
    <dbReference type="NCBI Taxonomy" id="2763059"/>
    <lineage>
        <taxon>Bacteria</taxon>
        <taxon>Bacillati</taxon>
        <taxon>Bacillota</taxon>
        <taxon>Clostridia</taxon>
        <taxon>Eubacteriales</taxon>
        <taxon>Oscillospiraceae</taxon>
        <taxon>Pseudoflavonifractor</taxon>
    </lineage>
</organism>
<comment type="caution">
    <text evidence="3">The sequence shown here is derived from an EMBL/GenBank/DDBJ whole genome shotgun (WGS) entry which is preliminary data.</text>
</comment>
<name>A0ABR7HW67_9FIRM</name>
<dbReference type="InterPro" id="IPR029039">
    <property type="entry name" value="Flavoprotein-like_sf"/>
</dbReference>
<reference evidence="3 4" key="1">
    <citation type="submission" date="2020-08" db="EMBL/GenBank/DDBJ databases">
        <title>Genome public.</title>
        <authorList>
            <person name="Liu C."/>
            <person name="Sun Q."/>
        </authorList>
    </citation>
    <scope>NUCLEOTIDE SEQUENCE [LARGE SCALE GENOMIC DNA]</scope>
    <source>
        <strain evidence="3 4">New-38</strain>
    </source>
</reference>
<evidence type="ECO:0000256" key="2">
    <source>
        <dbReference type="ARBA" id="ARBA00022643"/>
    </source>
</evidence>
<gene>
    <name evidence="3" type="ORF">H8S34_13145</name>
</gene>
<dbReference type="Gene3D" id="3.40.50.360">
    <property type="match status" value="1"/>
</dbReference>
<dbReference type="RefSeq" id="WP_186964220.1">
    <property type="nucleotide sequence ID" value="NZ_JACOPR010000009.1"/>
</dbReference>
<proteinExistence type="predicted"/>
<dbReference type="PANTHER" id="PTHR43278">
    <property type="entry name" value="NAD(P)H-DEPENDENT FMN-CONTAINING OXIDOREDUCTASE YWQN-RELATED"/>
    <property type="match status" value="1"/>
</dbReference>
<protein>
    <submittedName>
        <fullName evidence="3">Flavodoxin family protein</fullName>
    </submittedName>
</protein>
<sequence>MNLILSDRPLDLSGLSVPDLEYIDLSSLNIKHCIGCFGCWTKTPGRCVIRDDAVKVYPSIAASTRLLYVSRLRYGGYDTTMKTMLERSIPVQQAFLRLHHGETHHVQRAVATKDAVILGYGADSEEEQALFRRLVDRNAFNMNFARHQVLFVPEEAVEQAVREEVQKWILS</sequence>
<keyword evidence="1" id="KW-0285">Flavoprotein</keyword>
<dbReference type="Proteomes" id="UP000660021">
    <property type="component" value="Unassembled WGS sequence"/>
</dbReference>
<evidence type="ECO:0000256" key="1">
    <source>
        <dbReference type="ARBA" id="ARBA00022630"/>
    </source>
</evidence>
<dbReference type="PANTHER" id="PTHR43278:SF2">
    <property type="entry name" value="IRON-SULFUR FLAVOPROTEIN"/>
    <property type="match status" value="1"/>
</dbReference>
<accession>A0ABR7HW67</accession>
<evidence type="ECO:0000313" key="3">
    <source>
        <dbReference type="EMBL" id="MBC5731766.1"/>
    </source>
</evidence>
<keyword evidence="2" id="KW-0288">FMN</keyword>
<evidence type="ECO:0000313" key="4">
    <source>
        <dbReference type="Proteomes" id="UP000660021"/>
    </source>
</evidence>
<keyword evidence="4" id="KW-1185">Reference proteome</keyword>
<dbReference type="EMBL" id="JACOPR010000009">
    <property type="protein sequence ID" value="MBC5731766.1"/>
    <property type="molecule type" value="Genomic_DNA"/>
</dbReference>
<dbReference type="InterPro" id="IPR051796">
    <property type="entry name" value="ISF_SsuE-like"/>
</dbReference>
<dbReference type="SUPFAM" id="SSF52218">
    <property type="entry name" value="Flavoproteins"/>
    <property type="match status" value="1"/>
</dbReference>